<dbReference type="SUPFAM" id="SSF103473">
    <property type="entry name" value="MFS general substrate transporter"/>
    <property type="match status" value="1"/>
</dbReference>
<dbReference type="Proteomes" id="UP000272503">
    <property type="component" value="Unassembled WGS sequence"/>
</dbReference>
<sequence length="157" mass="16377">MTESTSGKTPADTDIDADAKTLLPAEADIQDSSDSEGTTDPDLDAVAPSPAPPMGKLRRGIQIAITVVFGLLFAYQVWGGVGSAITLPRQVAAIGGSISALGWTMIILSIVAPLVAFYVSYRVGRRRGWISMILTYLVGVAASFAIALSIAAAFFLT</sequence>
<organism evidence="3 4">
    <name type="scientific">Mycetocola tolaasinivorans</name>
    <dbReference type="NCBI Taxonomy" id="76635"/>
    <lineage>
        <taxon>Bacteria</taxon>
        <taxon>Bacillati</taxon>
        <taxon>Actinomycetota</taxon>
        <taxon>Actinomycetes</taxon>
        <taxon>Micrococcales</taxon>
        <taxon>Microbacteriaceae</taxon>
        <taxon>Mycetocola</taxon>
    </lineage>
</organism>
<evidence type="ECO:0000313" key="4">
    <source>
        <dbReference type="Proteomes" id="UP000272503"/>
    </source>
</evidence>
<dbReference type="Gene3D" id="1.20.1250.20">
    <property type="entry name" value="MFS general substrate transporter like domains"/>
    <property type="match status" value="1"/>
</dbReference>
<dbReference type="OrthoDB" id="5116782at2"/>
<accession>A0A3L7A869</accession>
<evidence type="ECO:0000256" key="2">
    <source>
        <dbReference type="SAM" id="Phobius"/>
    </source>
</evidence>
<feature type="transmembrane region" description="Helical" evidence="2">
    <location>
        <begin position="98"/>
        <end position="121"/>
    </location>
</feature>
<name>A0A3L7A869_9MICO</name>
<feature type="compositionally biased region" description="Acidic residues" evidence="1">
    <location>
        <begin position="28"/>
        <end position="43"/>
    </location>
</feature>
<comment type="caution">
    <text evidence="3">The sequence shown here is derived from an EMBL/GenBank/DDBJ whole genome shotgun (WGS) entry which is preliminary data.</text>
</comment>
<evidence type="ECO:0000256" key="1">
    <source>
        <dbReference type="SAM" id="MobiDB-lite"/>
    </source>
</evidence>
<dbReference type="InterPro" id="IPR036259">
    <property type="entry name" value="MFS_trans_sf"/>
</dbReference>
<proteinExistence type="predicted"/>
<reference evidence="3 4" key="1">
    <citation type="submission" date="2018-10" db="EMBL/GenBank/DDBJ databases">
        <authorList>
            <person name="Li J."/>
        </authorList>
    </citation>
    <scope>NUCLEOTIDE SEQUENCE [LARGE SCALE GENOMIC DNA]</scope>
    <source>
        <strain evidence="3 4">IF 016277</strain>
    </source>
</reference>
<dbReference type="AlphaFoldDB" id="A0A3L7A869"/>
<keyword evidence="2" id="KW-0472">Membrane</keyword>
<dbReference type="RefSeq" id="WP_121648112.1">
    <property type="nucleotide sequence ID" value="NZ_RCUX01000004.1"/>
</dbReference>
<protein>
    <submittedName>
        <fullName evidence="3">Uncharacterized protein</fullName>
    </submittedName>
</protein>
<feature type="transmembrane region" description="Helical" evidence="2">
    <location>
        <begin position="60"/>
        <end position="78"/>
    </location>
</feature>
<feature type="region of interest" description="Disordered" evidence="1">
    <location>
        <begin position="26"/>
        <end position="49"/>
    </location>
</feature>
<feature type="transmembrane region" description="Helical" evidence="2">
    <location>
        <begin position="133"/>
        <end position="156"/>
    </location>
</feature>
<keyword evidence="4" id="KW-1185">Reference proteome</keyword>
<dbReference type="EMBL" id="RCUX01000004">
    <property type="protein sequence ID" value="RLP76533.1"/>
    <property type="molecule type" value="Genomic_DNA"/>
</dbReference>
<evidence type="ECO:0000313" key="3">
    <source>
        <dbReference type="EMBL" id="RLP76533.1"/>
    </source>
</evidence>
<gene>
    <name evidence="3" type="ORF">D9V32_06695</name>
</gene>
<keyword evidence="2" id="KW-1133">Transmembrane helix</keyword>
<keyword evidence="2" id="KW-0812">Transmembrane</keyword>